<feature type="transmembrane region" description="Helical" evidence="7">
    <location>
        <begin position="203"/>
        <end position="222"/>
    </location>
</feature>
<dbReference type="GO" id="GO:0006338">
    <property type="term" value="P:chromatin remodeling"/>
    <property type="evidence" value="ECO:0007669"/>
    <property type="project" value="TreeGrafter"/>
</dbReference>
<dbReference type="PROSITE" id="PS50014">
    <property type="entry name" value="BROMODOMAIN_2"/>
    <property type="match status" value="2"/>
</dbReference>
<dbReference type="GO" id="GO:0005634">
    <property type="term" value="C:nucleus"/>
    <property type="evidence" value="ECO:0007669"/>
    <property type="project" value="TreeGrafter"/>
</dbReference>
<dbReference type="InParanoid" id="A0A665V1V5"/>
<feature type="compositionally biased region" description="Polar residues" evidence="6">
    <location>
        <begin position="20"/>
        <end position="29"/>
    </location>
</feature>
<feature type="region of interest" description="Disordered" evidence="6">
    <location>
        <begin position="397"/>
        <end position="435"/>
    </location>
</feature>
<accession>A0A665V1V5</accession>
<dbReference type="PRINTS" id="PR00503">
    <property type="entry name" value="BROMODOMAIN"/>
</dbReference>
<dbReference type="PROSITE" id="PS51525">
    <property type="entry name" value="NET"/>
    <property type="match status" value="1"/>
</dbReference>
<evidence type="ECO:0000256" key="1">
    <source>
        <dbReference type="ARBA" id="ARBA00022737"/>
    </source>
</evidence>
<evidence type="ECO:0000256" key="6">
    <source>
        <dbReference type="SAM" id="MobiDB-lite"/>
    </source>
</evidence>
<dbReference type="OMA" id="EQSFAKM"/>
<dbReference type="GO" id="GO:0006355">
    <property type="term" value="P:regulation of DNA-templated transcription"/>
    <property type="evidence" value="ECO:0007669"/>
    <property type="project" value="TreeGrafter"/>
</dbReference>
<keyword evidence="1" id="KW-0677">Repeat</keyword>
<feature type="region of interest" description="Disordered" evidence="6">
    <location>
        <begin position="1"/>
        <end position="29"/>
    </location>
</feature>
<dbReference type="SMART" id="SM00297">
    <property type="entry name" value="BROMO"/>
    <property type="match status" value="2"/>
</dbReference>
<feature type="transmembrane region" description="Helical" evidence="7">
    <location>
        <begin position="161"/>
        <end position="183"/>
    </location>
</feature>
<feature type="compositionally biased region" description="Basic and acidic residues" evidence="6">
    <location>
        <begin position="276"/>
        <end position="285"/>
    </location>
</feature>
<comment type="similarity">
    <text evidence="4">Belongs to the BET family.</text>
</comment>
<feature type="domain" description="Bromo" evidence="8">
    <location>
        <begin position="304"/>
        <end position="376"/>
    </location>
</feature>
<organism evidence="10 11">
    <name type="scientific">Echeneis naucrates</name>
    <name type="common">Live sharksucker</name>
    <dbReference type="NCBI Taxonomy" id="173247"/>
    <lineage>
        <taxon>Eukaryota</taxon>
        <taxon>Metazoa</taxon>
        <taxon>Chordata</taxon>
        <taxon>Craniata</taxon>
        <taxon>Vertebrata</taxon>
        <taxon>Euteleostomi</taxon>
        <taxon>Actinopterygii</taxon>
        <taxon>Neopterygii</taxon>
        <taxon>Teleostei</taxon>
        <taxon>Neoteleostei</taxon>
        <taxon>Acanthomorphata</taxon>
        <taxon>Carangaria</taxon>
        <taxon>Carangiformes</taxon>
        <taxon>Echeneidae</taxon>
        <taxon>Echeneis</taxon>
    </lineage>
</organism>
<dbReference type="CDD" id="cd05497">
    <property type="entry name" value="Bromo_Brdt_I_like"/>
    <property type="match status" value="1"/>
</dbReference>
<dbReference type="Ensembl" id="ENSENLT00000026365.1">
    <property type="protein sequence ID" value="ENSENLP00000025559.1"/>
    <property type="gene ID" value="ENSENLG00000011498.1"/>
</dbReference>
<keyword evidence="2" id="KW-0156">Chromatin regulator</keyword>
<protein>
    <recommendedName>
        <fullName evidence="12">Bromodomain containing 3</fullName>
    </recommendedName>
</protein>
<dbReference type="InterPro" id="IPR050935">
    <property type="entry name" value="Bromo_chromatin_reader"/>
</dbReference>
<dbReference type="CDD" id="cd05498">
    <property type="entry name" value="Bromo_Brdt_II_like"/>
    <property type="match status" value="1"/>
</dbReference>
<dbReference type="Proteomes" id="UP000472264">
    <property type="component" value="Chromosome 12"/>
</dbReference>
<evidence type="ECO:0000256" key="2">
    <source>
        <dbReference type="ARBA" id="ARBA00022853"/>
    </source>
</evidence>
<dbReference type="Pfam" id="PF00439">
    <property type="entry name" value="Bromodomain"/>
    <property type="match status" value="2"/>
</dbReference>
<keyword evidence="7" id="KW-1133">Transmembrane helix</keyword>
<dbReference type="PROSITE" id="PS00633">
    <property type="entry name" value="BROMODOMAIN_1"/>
    <property type="match status" value="2"/>
</dbReference>
<keyword evidence="7" id="KW-0812">Transmembrane</keyword>
<feature type="region of interest" description="Disordered" evidence="6">
    <location>
        <begin position="245"/>
        <end position="286"/>
    </location>
</feature>
<evidence type="ECO:0000256" key="4">
    <source>
        <dbReference type="ARBA" id="ARBA00044509"/>
    </source>
</evidence>
<keyword evidence="3 5" id="KW-0103">Bromodomain</keyword>
<dbReference type="InterPro" id="IPR043508">
    <property type="entry name" value="Bromo_Brdt_I"/>
</dbReference>
<dbReference type="SUPFAM" id="SSF47370">
    <property type="entry name" value="Bromodomain"/>
    <property type="match status" value="2"/>
</dbReference>
<feature type="compositionally biased region" description="Basic and acidic residues" evidence="6">
    <location>
        <begin position="466"/>
        <end position="476"/>
    </location>
</feature>
<dbReference type="InterPro" id="IPR027353">
    <property type="entry name" value="NET_dom"/>
</dbReference>
<dbReference type="FunFam" id="1.20.920.10:FF:000003">
    <property type="entry name" value="Bromodomain-containing protein 2"/>
    <property type="match status" value="1"/>
</dbReference>
<evidence type="ECO:0000259" key="9">
    <source>
        <dbReference type="PROSITE" id="PS51525"/>
    </source>
</evidence>
<dbReference type="FunFam" id="1.20.1270.220:FF:000001">
    <property type="entry name" value="bromodomain-containing protein 2 isoform X1"/>
    <property type="match status" value="1"/>
</dbReference>
<reference evidence="10" key="3">
    <citation type="submission" date="2025-09" db="UniProtKB">
        <authorList>
            <consortium name="Ensembl"/>
        </authorList>
    </citation>
    <scope>IDENTIFICATION</scope>
</reference>
<reference evidence="10" key="2">
    <citation type="submission" date="2025-08" db="UniProtKB">
        <authorList>
            <consortium name="Ensembl"/>
        </authorList>
    </citation>
    <scope>IDENTIFICATION</scope>
</reference>
<evidence type="ECO:0000259" key="8">
    <source>
        <dbReference type="PROSITE" id="PS50014"/>
    </source>
</evidence>
<keyword evidence="11" id="KW-1185">Reference proteome</keyword>
<feature type="region of interest" description="Disordered" evidence="6">
    <location>
        <begin position="595"/>
        <end position="623"/>
    </location>
</feature>
<reference evidence="10" key="1">
    <citation type="submission" date="2021-04" db="EMBL/GenBank/DDBJ databases">
        <authorList>
            <consortium name="Wellcome Sanger Institute Data Sharing"/>
        </authorList>
    </citation>
    <scope>NUCLEOTIDE SEQUENCE [LARGE SCALE GENOMIC DNA]</scope>
</reference>
<dbReference type="GO" id="GO:0000785">
    <property type="term" value="C:chromatin"/>
    <property type="evidence" value="ECO:0007669"/>
    <property type="project" value="TreeGrafter"/>
</dbReference>
<dbReference type="InterPro" id="IPR018359">
    <property type="entry name" value="Bromodomain_CS"/>
</dbReference>
<dbReference type="AlphaFoldDB" id="A0A665V1V5"/>
<feature type="compositionally biased region" description="Basic and acidic residues" evidence="6">
    <location>
        <begin position="426"/>
        <end position="435"/>
    </location>
</feature>
<dbReference type="Gene3D" id="1.20.920.10">
    <property type="entry name" value="Bromodomain-like"/>
    <property type="match status" value="2"/>
</dbReference>
<dbReference type="InterPro" id="IPR001487">
    <property type="entry name" value="Bromodomain"/>
</dbReference>
<gene>
    <name evidence="10" type="primary">LOC115051607</name>
</gene>
<feature type="domain" description="NET" evidence="9">
    <location>
        <begin position="501"/>
        <end position="583"/>
    </location>
</feature>
<evidence type="ECO:0008006" key="12">
    <source>
        <dbReference type="Google" id="ProtNLM"/>
    </source>
</evidence>
<evidence type="ECO:0000256" key="5">
    <source>
        <dbReference type="PROSITE-ProRule" id="PRU00035"/>
    </source>
</evidence>
<evidence type="ECO:0000313" key="10">
    <source>
        <dbReference type="Ensembl" id="ENSENLP00000025559.1"/>
    </source>
</evidence>
<dbReference type="InterPro" id="IPR038336">
    <property type="entry name" value="NET_sf"/>
</dbReference>
<dbReference type="PANTHER" id="PTHR22880:SF246">
    <property type="entry name" value="BROMODOMAIN-CONTAINING PROTEIN 3"/>
    <property type="match status" value="1"/>
</dbReference>
<keyword evidence="7" id="KW-0472">Membrane</keyword>
<evidence type="ECO:0000256" key="3">
    <source>
        <dbReference type="ARBA" id="ARBA00023117"/>
    </source>
</evidence>
<feature type="compositionally biased region" description="Polar residues" evidence="6">
    <location>
        <begin position="1"/>
        <end position="13"/>
    </location>
</feature>
<dbReference type="InterPro" id="IPR036427">
    <property type="entry name" value="Bromodomain-like_sf"/>
</dbReference>
<dbReference type="Pfam" id="PF17035">
    <property type="entry name" value="BET"/>
    <property type="match status" value="1"/>
</dbReference>
<feature type="domain" description="Bromo" evidence="8">
    <location>
        <begin position="45"/>
        <end position="117"/>
    </location>
</feature>
<dbReference type="InterPro" id="IPR043509">
    <property type="entry name" value="Bromo_Brdt_II"/>
</dbReference>
<dbReference type="FunFam" id="1.20.920.10:FF:000002">
    <property type="entry name" value="Bromodomain-containing protein 4"/>
    <property type="match status" value="1"/>
</dbReference>
<dbReference type="PANTHER" id="PTHR22880">
    <property type="entry name" value="FALZ-RELATED BROMODOMAIN-CONTAINING PROTEINS"/>
    <property type="match status" value="1"/>
</dbReference>
<evidence type="ECO:0000313" key="11">
    <source>
        <dbReference type="Proteomes" id="UP000472264"/>
    </source>
</evidence>
<feature type="region of interest" description="Disordered" evidence="6">
    <location>
        <begin position="456"/>
        <end position="478"/>
    </location>
</feature>
<evidence type="ECO:0000256" key="7">
    <source>
        <dbReference type="SAM" id="Phobius"/>
    </source>
</evidence>
<dbReference type="Gene3D" id="1.20.1270.220">
    <property type="match status" value="1"/>
</dbReference>
<feature type="compositionally biased region" description="Low complexity" evidence="6">
    <location>
        <begin position="401"/>
        <end position="425"/>
    </location>
</feature>
<sequence>MSTETTSDPSQAVNPPPPEVTNSSKPGRRTNQLHFMQNVVIRSLWRHQFAWPFYQPVDAVALGLPDYHTIITSPMDMGTIKKRLENNYYWSASECMEDFNTMFTNCYIYNKPTDDIVLMALALEKIFLQKVSQMPQEEVEILLHAGKVKGKKTTALGNEPLFVTLYIYAPKLYFLLPLTFSQINFSPFVSLNHINLKPDSMRMFIMLCFCFFVVVLFFCFFLSTKRKVLKRKEEATALSSAGTITNFSDSSESKRKRGSTGRAITPSKSSFGETESPPHETDWGKESQQLKYCNNILKEMLSKKHSAYAWPFYKPVDAEALQLHDYHDIIKYPMDLSTVQIKMDAGEYQDAQGFAADIRLIFSNCYKYNPAHHDVVTKARKLQGVFEKRFAKMPDEPVELSSPMNTMSTKSPSSSGISGNTSLSGDKSDSAEEHTTRLAELQEQFKAVHEQLSALSDGSVIKPKKNKENNKKKDDSVLAPKTPNSAFFFFNFSRLWKGRTDIDSNDECLPMTYDEKQQLSLDINRLPGIKLGRVVQIIQTQEPSMGDTNPDEIEIDFEMLKPSTLRELQQYVKSCLYQKFKKFQSKCFYTKSSYAATQNVSSSSSSDSAPSSSSESSSENSGF</sequence>
<proteinExistence type="inferred from homology"/>
<name>A0A665V1V5_ECHNA</name>